<reference evidence="3" key="2">
    <citation type="submission" date="2002-01" db="EMBL/GenBank/DDBJ databases">
        <authorList>
            <person name="German Neurospora genome project"/>
        </authorList>
    </citation>
    <scope>NUCLEOTIDE SEQUENCE</scope>
</reference>
<evidence type="ECO:0000256" key="1">
    <source>
        <dbReference type="SAM" id="MobiDB-lite"/>
    </source>
</evidence>
<sequence length="422" mass="45649">MSDNRRRNGPLGTWVPLVVTAAVATVSVAAWIWSQRKDRTGEHDTNSTVQELDYENADYGDNPPYGATGEGRLKPPAQAQQAEGGWGPRRTPSPADFFNSAKRQVAAGVTAAGAAVGTALSAIREEDSLRSEFADDETWSDPDAKKQVENATPSRNDTPVVQPTTSTAPVPAPAAATTTTTNTTATPSKNQRRKKVAIIVSADNHVEPGDEEYHEHASILSHIPRNIDLSLTKLYILIYAPQLKDKSEGSSKPASLSSSFSNIEAETPAETPAESKDKDPLADSAYTSLYNQAAALVSKPSHILTFSTPAGHSHILRHIQPEIIYLQESLAGPDGSVITSFQTWLRHDIVLVVGAEQGDGGLADSDSEDDDTEKNGEKEKEDKEVKWWQKEERVGRGRGVVVVDVRAGKLGDDWVRRVQGQE</sequence>
<name>Q8WZV7_NEUCS</name>
<feature type="region of interest" description="Disordered" evidence="1">
    <location>
        <begin position="38"/>
        <end position="96"/>
    </location>
</feature>
<feature type="compositionally biased region" description="Low complexity" evidence="1">
    <location>
        <begin position="250"/>
        <end position="272"/>
    </location>
</feature>
<feature type="compositionally biased region" description="Low complexity" evidence="1">
    <location>
        <begin position="158"/>
        <end position="187"/>
    </location>
</feature>
<dbReference type="VEuPathDB" id="FungiDB:NCU03549"/>
<feature type="compositionally biased region" description="Basic and acidic residues" evidence="1">
    <location>
        <begin position="373"/>
        <end position="384"/>
    </location>
</feature>
<reference evidence="3" key="1">
    <citation type="submission" date="2002-01" db="EMBL/GenBank/DDBJ databases">
        <authorList>
            <person name="Schulte U."/>
            <person name="Aign V."/>
            <person name="Hoheisel J."/>
            <person name="Brandt P."/>
            <person name="Fartmann B."/>
            <person name="Holland R."/>
            <person name="Nyakatura G."/>
            <person name="Mewes H.W."/>
            <person name="Mannhaupt G."/>
        </authorList>
    </citation>
    <scope>NUCLEOTIDE SEQUENCE</scope>
</reference>
<evidence type="ECO:0000313" key="3">
    <source>
        <dbReference type="EMBL" id="CAD21056.1"/>
    </source>
</evidence>
<organism evidence="3">
    <name type="scientific">Neurospora crassa</name>
    <dbReference type="NCBI Taxonomy" id="5141"/>
    <lineage>
        <taxon>Eukaryota</taxon>
        <taxon>Fungi</taxon>
        <taxon>Dikarya</taxon>
        <taxon>Ascomycota</taxon>
        <taxon>Pezizomycotina</taxon>
        <taxon>Sordariomycetes</taxon>
        <taxon>Sordariomycetidae</taxon>
        <taxon>Sordariales</taxon>
        <taxon>Sordariaceae</taxon>
        <taxon>Neurospora</taxon>
    </lineage>
</organism>
<keyword evidence="2" id="KW-1133">Transmembrane helix</keyword>
<dbReference type="EMBL" id="AL669986">
    <property type="protein sequence ID" value="CAD21056.1"/>
    <property type="molecule type" value="Genomic_DNA"/>
</dbReference>
<feature type="region of interest" description="Disordered" evidence="1">
    <location>
        <begin position="246"/>
        <end position="280"/>
    </location>
</feature>
<evidence type="ECO:0000256" key="2">
    <source>
        <dbReference type="SAM" id="Phobius"/>
    </source>
</evidence>
<keyword evidence="2" id="KW-0472">Membrane</keyword>
<dbReference type="PhylomeDB" id="Q8WZV7"/>
<dbReference type="HOGENOM" id="CLU_025740_0_0_1"/>
<dbReference type="OMA" id="VAAWIWS"/>
<proteinExistence type="predicted"/>
<protein>
    <submittedName>
        <fullName evidence="3">Uncharacterized protein B7N14.210</fullName>
    </submittedName>
</protein>
<keyword evidence="2" id="KW-0812">Transmembrane</keyword>
<accession>Q8WZV7</accession>
<gene>
    <name evidence="3" type="primary">B7N14.210</name>
</gene>
<feature type="region of interest" description="Disordered" evidence="1">
    <location>
        <begin position="131"/>
        <end position="192"/>
    </location>
</feature>
<feature type="transmembrane region" description="Helical" evidence="2">
    <location>
        <begin position="12"/>
        <end position="33"/>
    </location>
</feature>
<feature type="region of interest" description="Disordered" evidence="1">
    <location>
        <begin position="358"/>
        <end position="384"/>
    </location>
</feature>
<dbReference type="AlphaFoldDB" id="Q8WZV7"/>